<protein>
    <submittedName>
        <fullName evidence="2">Uncharacterized protein</fullName>
    </submittedName>
</protein>
<proteinExistence type="predicted"/>
<feature type="chain" id="PRO_5004177981" evidence="1">
    <location>
        <begin position="23"/>
        <end position="297"/>
    </location>
</feature>
<sequence length="297" mass="32240">MTAIILSKIAVMFLIVASPALAIVRHVHGIAINIRCLDSKRHWQSTSKLFSLPTRYTGKFIVPNNFLVSVKQLDVEAIDRCVDALSLILLVLPNVYAAPATVVGSAVGFGDVFGAYTLHALFIRWLEATNFTETIVCIHEIQTAFVRDNAAASKSDMDHDSMCMNWVCISDERCTKGGGNVIGGATLGSLRGQLKAAATEFYLLALHQPCGRVFWSQVVLPLGFGNVGKREFTSEEALPEVGMAVNPGDIGVLSKRSLWIAPNVGSMWGLKPASIELEAWVGFMSRELSRDDVSNGD</sequence>
<gene>
    <name evidence="2" type="ORF">SNOG_06613</name>
</gene>
<evidence type="ECO:0000256" key="1">
    <source>
        <dbReference type="SAM" id="SignalP"/>
    </source>
</evidence>
<accession>Q0UNQ1</accession>
<dbReference type="RefSeq" id="XP_001796979.1">
    <property type="nucleotide sequence ID" value="XM_001796927.1"/>
</dbReference>
<evidence type="ECO:0000313" key="3">
    <source>
        <dbReference type="Proteomes" id="UP000001055"/>
    </source>
</evidence>
<dbReference type="InParanoid" id="Q0UNQ1"/>
<dbReference type="EMBL" id="CH445333">
    <property type="protein sequence ID" value="EAT86444.1"/>
    <property type="molecule type" value="Genomic_DNA"/>
</dbReference>
<dbReference type="HOGENOM" id="CLU_937219_0_0_1"/>
<dbReference type="GeneID" id="5973858"/>
<dbReference type="KEGG" id="pno:SNOG_06613"/>
<evidence type="ECO:0000313" key="2">
    <source>
        <dbReference type="EMBL" id="EAT86444.1"/>
    </source>
</evidence>
<keyword evidence="1" id="KW-0732">Signal</keyword>
<dbReference type="AlphaFoldDB" id="Q0UNQ1"/>
<reference evidence="3" key="1">
    <citation type="journal article" date="2007" name="Plant Cell">
        <title>Dothideomycete-plant interactions illuminated by genome sequencing and EST analysis of the wheat pathogen Stagonospora nodorum.</title>
        <authorList>
            <person name="Hane J.K."/>
            <person name="Lowe R.G."/>
            <person name="Solomon P.S."/>
            <person name="Tan K.C."/>
            <person name="Schoch C.L."/>
            <person name="Spatafora J.W."/>
            <person name="Crous P.W."/>
            <person name="Kodira C."/>
            <person name="Birren B.W."/>
            <person name="Galagan J.E."/>
            <person name="Torriani S.F."/>
            <person name="McDonald B.A."/>
            <person name="Oliver R.P."/>
        </authorList>
    </citation>
    <scope>NUCLEOTIDE SEQUENCE [LARGE SCALE GENOMIC DNA]</scope>
    <source>
        <strain evidence="3">SN15 / ATCC MYA-4574 / FGSC 10173</strain>
    </source>
</reference>
<dbReference type="Proteomes" id="UP000001055">
    <property type="component" value="Unassembled WGS sequence"/>
</dbReference>
<name>Q0UNQ1_PHANO</name>
<feature type="signal peptide" evidence="1">
    <location>
        <begin position="1"/>
        <end position="22"/>
    </location>
</feature>
<organism evidence="2 3">
    <name type="scientific">Phaeosphaeria nodorum (strain SN15 / ATCC MYA-4574 / FGSC 10173)</name>
    <name type="common">Glume blotch fungus</name>
    <name type="synonym">Parastagonospora nodorum</name>
    <dbReference type="NCBI Taxonomy" id="321614"/>
    <lineage>
        <taxon>Eukaryota</taxon>
        <taxon>Fungi</taxon>
        <taxon>Dikarya</taxon>
        <taxon>Ascomycota</taxon>
        <taxon>Pezizomycotina</taxon>
        <taxon>Dothideomycetes</taxon>
        <taxon>Pleosporomycetidae</taxon>
        <taxon>Pleosporales</taxon>
        <taxon>Pleosporineae</taxon>
        <taxon>Phaeosphaeriaceae</taxon>
        <taxon>Parastagonospora</taxon>
    </lineage>
</organism>